<accession>A0AAV4LVC9</accession>
<organism evidence="2 3">
    <name type="scientific">Babesia caballi</name>
    <dbReference type="NCBI Taxonomy" id="5871"/>
    <lineage>
        <taxon>Eukaryota</taxon>
        <taxon>Sar</taxon>
        <taxon>Alveolata</taxon>
        <taxon>Apicomplexa</taxon>
        <taxon>Aconoidasida</taxon>
        <taxon>Piroplasmida</taxon>
        <taxon>Babesiidae</taxon>
        <taxon>Babesia</taxon>
    </lineage>
</organism>
<reference evidence="2 3" key="1">
    <citation type="submission" date="2021-06" db="EMBL/GenBank/DDBJ databases">
        <title>Genome sequence of Babesia caballi.</title>
        <authorList>
            <person name="Yamagishi J."/>
            <person name="Kidaka T."/>
            <person name="Ochi A."/>
        </authorList>
    </citation>
    <scope>NUCLEOTIDE SEQUENCE [LARGE SCALE GENOMIC DNA]</scope>
    <source>
        <strain evidence="2">USDA-D6B2</strain>
    </source>
</reference>
<keyword evidence="3" id="KW-1185">Reference proteome</keyword>
<protein>
    <submittedName>
        <fullName evidence="2">Serine/threonine-protein phosphatase</fullName>
    </submittedName>
</protein>
<proteinExistence type="predicted"/>
<name>A0AAV4LVC9_BABCB</name>
<comment type="caution">
    <text evidence="2">The sequence shown here is derived from an EMBL/GenBank/DDBJ whole genome shotgun (WGS) entry which is preliminary data.</text>
</comment>
<feature type="compositionally biased region" description="Basic and acidic residues" evidence="1">
    <location>
        <begin position="68"/>
        <end position="82"/>
    </location>
</feature>
<evidence type="ECO:0000313" key="3">
    <source>
        <dbReference type="Proteomes" id="UP001497744"/>
    </source>
</evidence>
<dbReference type="AlphaFoldDB" id="A0AAV4LVC9"/>
<feature type="compositionally biased region" description="Basic and acidic residues" evidence="1">
    <location>
        <begin position="46"/>
        <end position="58"/>
    </location>
</feature>
<dbReference type="EMBL" id="BPLF01000003">
    <property type="protein sequence ID" value="GIX63953.1"/>
    <property type="molecule type" value="Genomic_DNA"/>
</dbReference>
<sequence>MRGPRDVAQTAPVVQKVEVGQDEELADLEDAKLQARNGKHRAKIAVGERRSEQVDKPRYRARRAQNRRAVEEHVAQARAEGR</sequence>
<dbReference type="GeneID" id="94195434"/>
<gene>
    <name evidence="2" type="ORF">BcabD6B2_33880</name>
</gene>
<dbReference type="Proteomes" id="UP001497744">
    <property type="component" value="Unassembled WGS sequence"/>
</dbReference>
<feature type="region of interest" description="Disordered" evidence="1">
    <location>
        <begin position="32"/>
        <end position="82"/>
    </location>
</feature>
<evidence type="ECO:0000313" key="2">
    <source>
        <dbReference type="EMBL" id="GIX63953.1"/>
    </source>
</evidence>
<evidence type="ECO:0000256" key="1">
    <source>
        <dbReference type="SAM" id="MobiDB-lite"/>
    </source>
</evidence>
<dbReference type="RefSeq" id="XP_067716022.1">
    <property type="nucleotide sequence ID" value="XM_067859921.1"/>
</dbReference>